<dbReference type="Proteomes" id="UP000037697">
    <property type="component" value="Unassembled WGS sequence"/>
</dbReference>
<reference evidence="1 2" key="1">
    <citation type="submission" date="2015-07" db="EMBL/GenBank/DDBJ databases">
        <title>Foodborne Vibrio parahaemolyticus Isolates.</title>
        <authorList>
            <person name="Ronholm J."/>
            <person name="Petronella N."/>
            <person name="Kenwell R."/>
            <person name="Banerjee S."/>
        </authorList>
    </citation>
    <scope>NUCLEOTIDE SEQUENCE [LARGE SCALE GENOMIC DNA]</scope>
    <source>
        <strain evidence="1 2">HS-06-05</strain>
    </source>
</reference>
<protein>
    <submittedName>
        <fullName evidence="1">Uncharacterized protein</fullName>
    </submittedName>
</protein>
<name>A0AAW3IVA4_VIBPH</name>
<accession>A0AAW3IVA4</accession>
<dbReference type="EMBL" id="LIRS01000067">
    <property type="protein sequence ID" value="KOY32563.1"/>
    <property type="molecule type" value="Genomic_DNA"/>
</dbReference>
<proteinExistence type="predicted"/>
<sequence length="75" mass="9090">MRTIIINEQSKINAIYKEDIQIDDDKWSENVLIVRPKLPCYCNAMPVEMRFGYILYNFNRFFSRHTIKKVFNVKE</sequence>
<evidence type="ECO:0000313" key="2">
    <source>
        <dbReference type="Proteomes" id="UP000037697"/>
    </source>
</evidence>
<organism evidence="1 2">
    <name type="scientific">Vibrio parahaemolyticus</name>
    <dbReference type="NCBI Taxonomy" id="670"/>
    <lineage>
        <taxon>Bacteria</taxon>
        <taxon>Pseudomonadati</taxon>
        <taxon>Pseudomonadota</taxon>
        <taxon>Gammaproteobacteria</taxon>
        <taxon>Vibrionales</taxon>
        <taxon>Vibrionaceae</taxon>
        <taxon>Vibrio</taxon>
    </lineage>
</organism>
<dbReference type="AlphaFoldDB" id="A0AAW3IVA4"/>
<comment type="caution">
    <text evidence="1">The sequence shown here is derived from an EMBL/GenBank/DDBJ whole genome shotgun (WGS) entry which is preliminary data.</text>
</comment>
<gene>
    <name evidence="1" type="ORF">ACX05_10160</name>
</gene>
<evidence type="ECO:0000313" key="1">
    <source>
        <dbReference type="EMBL" id="KOY32563.1"/>
    </source>
</evidence>